<dbReference type="PANTHER" id="PTHR13812">
    <property type="entry name" value="KETIMINE REDUCTASE MU-CRYSTALLIN"/>
    <property type="match status" value="1"/>
</dbReference>
<dbReference type="RefSeq" id="WP_345130024.1">
    <property type="nucleotide sequence ID" value="NZ_BAABAT010000014.1"/>
</dbReference>
<dbReference type="Gene3D" id="3.30.1780.10">
    <property type="entry name" value="ornithine cyclodeaminase, domain 1"/>
    <property type="match status" value="1"/>
</dbReference>
<dbReference type="InterPro" id="IPR036291">
    <property type="entry name" value="NAD(P)-bd_dom_sf"/>
</dbReference>
<protein>
    <submittedName>
        <fullName evidence="1">Ornithine cyclodeaminase</fullName>
    </submittedName>
</protein>
<dbReference type="Proteomes" id="UP001500620">
    <property type="component" value="Unassembled WGS sequence"/>
</dbReference>
<name>A0ABP8DDH3_9ACTN</name>
<evidence type="ECO:0000313" key="1">
    <source>
        <dbReference type="EMBL" id="GAA4253006.1"/>
    </source>
</evidence>
<dbReference type="InterPro" id="IPR003462">
    <property type="entry name" value="ODC_Mu_crystall"/>
</dbReference>
<sequence length="324" mass="33057">MLVLSETDLRQLLPPVECIPVMRSALADLARGEVHQPVQRPVLIPPSAAGLIAAMPAYTATPSAAFGLKAVCVFPGNPAAGLDAHQGAVLLFSGTTGEPLAILNASTVTELRTPAVTAVATDLLARPDAAELVVVGAGVQAVAHARALAGVRPFRRIRLVARDAARTAAACARLAPELDVPVEAASSLADAVATADVVVTATTSKTPLLDRSWLRPGTHVNAVGSSIPSTREIDTATMAAATLFADAASSMAVETGDYLFAAAETAIEIKASIGDVLAGTASGRTSADELTLFKSVGLAVEDLYAARHAYNLAGSRGIGTRITL</sequence>
<dbReference type="SUPFAM" id="SSF51735">
    <property type="entry name" value="NAD(P)-binding Rossmann-fold domains"/>
    <property type="match status" value="1"/>
</dbReference>
<dbReference type="PANTHER" id="PTHR13812:SF19">
    <property type="entry name" value="KETIMINE REDUCTASE MU-CRYSTALLIN"/>
    <property type="match status" value="1"/>
</dbReference>
<dbReference type="PIRSF" id="PIRSF001439">
    <property type="entry name" value="CryM"/>
    <property type="match status" value="1"/>
</dbReference>
<accession>A0ABP8DDH3</accession>
<dbReference type="InterPro" id="IPR023401">
    <property type="entry name" value="ODC_N"/>
</dbReference>
<keyword evidence="2" id="KW-1185">Reference proteome</keyword>
<comment type="caution">
    <text evidence="1">The sequence shown here is derived from an EMBL/GenBank/DDBJ whole genome shotgun (WGS) entry which is preliminary data.</text>
</comment>
<dbReference type="EMBL" id="BAABAT010000014">
    <property type="protein sequence ID" value="GAA4253006.1"/>
    <property type="molecule type" value="Genomic_DNA"/>
</dbReference>
<gene>
    <name evidence="1" type="ORF">GCM10022255_052060</name>
</gene>
<organism evidence="1 2">
    <name type="scientific">Dactylosporangium darangshiense</name>
    <dbReference type="NCBI Taxonomy" id="579108"/>
    <lineage>
        <taxon>Bacteria</taxon>
        <taxon>Bacillati</taxon>
        <taxon>Actinomycetota</taxon>
        <taxon>Actinomycetes</taxon>
        <taxon>Micromonosporales</taxon>
        <taxon>Micromonosporaceae</taxon>
        <taxon>Dactylosporangium</taxon>
    </lineage>
</organism>
<dbReference type="Pfam" id="PF02423">
    <property type="entry name" value="OCD_Mu_crystall"/>
    <property type="match status" value="1"/>
</dbReference>
<dbReference type="Gene3D" id="3.40.50.720">
    <property type="entry name" value="NAD(P)-binding Rossmann-like Domain"/>
    <property type="match status" value="1"/>
</dbReference>
<evidence type="ECO:0000313" key="2">
    <source>
        <dbReference type="Proteomes" id="UP001500620"/>
    </source>
</evidence>
<proteinExistence type="predicted"/>
<reference evidence="2" key="1">
    <citation type="journal article" date="2019" name="Int. J. Syst. Evol. Microbiol.">
        <title>The Global Catalogue of Microorganisms (GCM) 10K type strain sequencing project: providing services to taxonomists for standard genome sequencing and annotation.</title>
        <authorList>
            <consortium name="The Broad Institute Genomics Platform"/>
            <consortium name="The Broad Institute Genome Sequencing Center for Infectious Disease"/>
            <person name="Wu L."/>
            <person name="Ma J."/>
        </authorList>
    </citation>
    <scope>NUCLEOTIDE SEQUENCE [LARGE SCALE GENOMIC DNA]</scope>
    <source>
        <strain evidence="2">JCM 17441</strain>
    </source>
</reference>